<keyword evidence="3" id="KW-1185">Reference proteome</keyword>
<reference evidence="2 3" key="1">
    <citation type="submission" date="2021-07" db="EMBL/GenBank/DDBJ databases">
        <authorList>
            <person name="Palmer J.M."/>
        </authorList>
    </citation>
    <scope>NUCLEOTIDE SEQUENCE [LARGE SCALE GENOMIC DNA]</scope>
    <source>
        <strain evidence="2 3">AT_MEX2019</strain>
        <tissue evidence="2">Muscle</tissue>
    </source>
</reference>
<dbReference type="EMBL" id="JAHUTI010021695">
    <property type="protein sequence ID" value="MED6239609.1"/>
    <property type="molecule type" value="Genomic_DNA"/>
</dbReference>
<feature type="region of interest" description="Disordered" evidence="1">
    <location>
        <begin position="75"/>
        <end position="103"/>
    </location>
</feature>
<dbReference type="Proteomes" id="UP001345963">
    <property type="component" value="Unassembled WGS sequence"/>
</dbReference>
<name>A0ABU7APJ4_9TELE</name>
<accession>A0ABU7APJ4</accession>
<evidence type="ECO:0000256" key="1">
    <source>
        <dbReference type="SAM" id="MobiDB-lite"/>
    </source>
</evidence>
<gene>
    <name evidence="2" type="ORF">ATANTOWER_008585</name>
</gene>
<proteinExistence type="predicted"/>
<evidence type="ECO:0000313" key="2">
    <source>
        <dbReference type="EMBL" id="MED6239609.1"/>
    </source>
</evidence>
<comment type="caution">
    <text evidence="2">The sequence shown here is derived from an EMBL/GenBank/DDBJ whole genome shotgun (WGS) entry which is preliminary data.</text>
</comment>
<protein>
    <submittedName>
        <fullName evidence="2">Uncharacterized protein</fullName>
    </submittedName>
</protein>
<organism evidence="2 3">
    <name type="scientific">Ataeniobius toweri</name>
    <dbReference type="NCBI Taxonomy" id="208326"/>
    <lineage>
        <taxon>Eukaryota</taxon>
        <taxon>Metazoa</taxon>
        <taxon>Chordata</taxon>
        <taxon>Craniata</taxon>
        <taxon>Vertebrata</taxon>
        <taxon>Euteleostomi</taxon>
        <taxon>Actinopterygii</taxon>
        <taxon>Neopterygii</taxon>
        <taxon>Teleostei</taxon>
        <taxon>Neoteleostei</taxon>
        <taxon>Acanthomorphata</taxon>
        <taxon>Ovalentaria</taxon>
        <taxon>Atherinomorphae</taxon>
        <taxon>Cyprinodontiformes</taxon>
        <taxon>Goodeidae</taxon>
        <taxon>Ataeniobius</taxon>
    </lineage>
</organism>
<feature type="compositionally biased region" description="Polar residues" evidence="1">
    <location>
        <begin position="75"/>
        <end position="91"/>
    </location>
</feature>
<evidence type="ECO:0000313" key="3">
    <source>
        <dbReference type="Proteomes" id="UP001345963"/>
    </source>
</evidence>
<sequence>MHSTLFKCTLVKTKLNDLSHHIPQKCIVGCGYSLEVLRVYKLCCEALYGLCRVLQQQCAFCSLLLPGQELHSSPLRSIHTQGNGRTESTAATPCDQRGNEPKLWNLKPWRGYQPSGSLERECGCSG</sequence>